<sequence>MLSTPIDAARSSWDLPIPKAMSLATGAAPLLDQIAYQQTSRPVYLTPWQWAEPLCPIHIGITRSDQVSDVRLKHIPFRLSCIREMEAVGSGEVKLTPVYEHITAALSKNLGEFSAGRFFCLPGTLDTSALVNITSYLSHLAHPVRDEAPMVRCALMNELVVSSNNIKRLTQLPTRVGPSLVLDSVKRRVVGDGDGTPDGVIGCVDLGTCTRILGGSYILDGS</sequence>
<reference evidence="1" key="1">
    <citation type="submission" date="2020-05" db="EMBL/GenBank/DDBJ databases">
        <title>Large-scale comparative analyses of tick genomes elucidate their genetic diversity and vector capacities.</title>
        <authorList>
            <person name="Jia N."/>
            <person name="Wang J."/>
            <person name="Shi W."/>
            <person name="Du L."/>
            <person name="Sun Y."/>
            <person name="Zhan W."/>
            <person name="Jiang J."/>
            <person name="Wang Q."/>
            <person name="Zhang B."/>
            <person name="Ji P."/>
            <person name="Sakyi L.B."/>
            <person name="Cui X."/>
            <person name="Yuan T."/>
            <person name="Jiang B."/>
            <person name="Yang W."/>
            <person name="Lam T.T.-Y."/>
            <person name="Chang Q."/>
            <person name="Ding S."/>
            <person name="Wang X."/>
            <person name="Zhu J."/>
            <person name="Ruan X."/>
            <person name="Zhao L."/>
            <person name="Wei J."/>
            <person name="Que T."/>
            <person name="Du C."/>
            <person name="Cheng J."/>
            <person name="Dai P."/>
            <person name="Han X."/>
            <person name="Huang E."/>
            <person name="Gao Y."/>
            <person name="Liu J."/>
            <person name="Shao H."/>
            <person name="Ye R."/>
            <person name="Li L."/>
            <person name="Wei W."/>
            <person name="Wang X."/>
            <person name="Wang C."/>
            <person name="Yang T."/>
            <person name="Huo Q."/>
            <person name="Li W."/>
            <person name="Guo W."/>
            <person name="Chen H."/>
            <person name="Zhou L."/>
            <person name="Ni X."/>
            <person name="Tian J."/>
            <person name="Zhou Y."/>
            <person name="Sheng Y."/>
            <person name="Liu T."/>
            <person name="Pan Y."/>
            <person name="Xia L."/>
            <person name="Li J."/>
            <person name="Zhao F."/>
            <person name="Cao W."/>
        </authorList>
    </citation>
    <scope>NUCLEOTIDE SEQUENCE</scope>
    <source>
        <strain evidence="1">Hyas-2018</strain>
    </source>
</reference>
<dbReference type="EMBL" id="CM023487">
    <property type="protein sequence ID" value="KAH6926815.1"/>
    <property type="molecule type" value="Genomic_DNA"/>
</dbReference>
<organism evidence="1 2">
    <name type="scientific">Hyalomma asiaticum</name>
    <name type="common">Tick</name>
    <dbReference type="NCBI Taxonomy" id="266040"/>
    <lineage>
        <taxon>Eukaryota</taxon>
        <taxon>Metazoa</taxon>
        <taxon>Ecdysozoa</taxon>
        <taxon>Arthropoda</taxon>
        <taxon>Chelicerata</taxon>
        <taxon>Arachnida</taxon>
        <taxon>Acari</taxon>
        <taxon>Parasitiformes</taxon>
        <taxon>Ixodida</taxon>
        <taxon>Ixodoidea</taxon>
        <taxon>Ixodidae</taxon>
        <taxon>Hyalomminae</taxon>
        <taxon>Hyalomma</taxon>
    </lineage>
</organism>
<comment type="caution">
    <text evidence="1">The sequence shown here is derived from an EMBL/GenBank/DDBJ whole genome shotgun (WGS) entry which is preliminary data.</text>
</comment>
<keyword evidence="2" id="KW-1185">Reference proteome</keyword>
<proteinExistence type="predicted"/>
<dbReference type="Proteomes" id="UP000821845">
    <property type="component" value="Chromosome 7"/>
</dbReference>
<evidence type="ECO:0000313" key="1">
    <source>
        <dbReference type="EMBL" id="KAH6926815.1"/>
    </source>
</evidence>
<name>A0ACB7RWC6_HYAAI</name>
<gene>
    <name evidence="1" type="ORF">HPB50_022471</name>
</gene>
<protein>
    <submittedName>
        <fullName evidence="1">Uncharacterized protein</fullName>
    </submittedName>
</protein>
<accession>A0ACB7RWC6</accession>
<evidence type="ECO:0000313" key="2">
    <source>
        <dbReference type="Proteomes" id="UP000821845"/>
    </source>
</evidence>